<dbReference type="Pfam" id="PF14460">
    <property type="entry name" value="Prok-E2_D"/>
    <property type="match status" value="1"/>
</dbReference>
<accession>A0A7J5PWH9</accession>
<protein>
    <submittedName>
        <fullName evidence="1">PRTRC system protein B</fullName>
    </submittedName>
</protein>
<sequence length="233" mass="26832">MNEMTKRIQQIMYPKAALIAYECETADFSRPQNYLELRPINERGRMGAGIPVTYEFMNSLTESYTEGMNGTPHGRIPPNMLLCDPRKGHEKYIWYNPPQKRKMYFQSCLHITDGTFNVPGIIYVVEQESMDVHAFKGTVPQEQTELYLAPFFNVTGADVCLGNSSLEKPLDTDFSGFQEYWEKRFWLSEFSHLGGSRNPTRSNLVSVTEKARENPFDYSELRSSGKKLKDILL</sequence>
<proteinExistence type="predicted"/>
<evidence type="ECO:0000313" key="1">
    <source>
        <dbReference type="EMBL" id="KAB6147376.1"/>
    </source>
</evidence>
<reference evidence="1 2" key="1">
    <citation type="journal article" date="2019" name="Nat. Med.">
        <title>A library of human gut bacterial isolates paired with longitudinal multiomics data enables mechanistic microbiome research.</title>
        <authorList>
            <person name="Poyet M."/>
            <person name="Groussin M."/>
            <person name="Gibbons S.M."/>
            <person name="Avila-Pacheco J."/>
            <person name="Jiang X."/>
            <person name="Kearney S.M."/>
            <person name="Perrotta A.R."/>
            <person name="Berdy B."/>
            <person name="Zhao S."/>
            <person name="Lieberman T.D."/>
            <person name="Swanson P.K."/>
            <person name="Smith M."/>
            <person name="Roesemann S."/>
            <person name="Alexander J.E."/>
            <person name="Rich S.A."/>
            <person name="Livny J."/>
            <person name="Vlamakis H."/>
            <person name="Clish C."/>
            <person name="Bullock K."/>
            <person name="Deik A."/>
            <person name="Scott J."/>
            <person name="Pierce K.A."/>
            <person name="Xavier R.J."/>
            <person name="Alm E.J."/>
        </authorList>
    </citation>
    <scope>NUCLEOTIDE SEQUENCE [LARGE SCALE GENOMIC DNA]</scope>
    <source>
        <strain evidence="1 2">BIOML-A58</strain>
    </source>
</reference>
<name>A0A7J5PWH9_9BACE</name>
<organism evidence="1 2">
    <name type="scientific">Bacteroides xylanisolvens</name>
    <dbReference type="NCBI Taxonomy" id="371601"/>
    <lineage>
        <taxon>Bacteria</taxon>
        <taxon>Pseudomonadati</taxon>
        <taxon>Bacteroidota</taxon>
        <taxon>Bacteroidia</taxon>
        <taxon>Bacteroidales</taxon>
        <taxon>Bacteroidaceae</taxon>
        <taxon>Bacteroides</taxon>
    </lineage>
</organism>
<dbReference type="Proteomes" id="UP000434604">
    <property type="component" value="Unassembled WGS sequence"/>
</dbReference>
<gene>
    <name evidence="1" type="ORF">GA398_12230</name>
</gene>
<evidence type="ECO:0000313" key="2">
    <source>
        <dbReference type="Proteomes" id="UP000434604"/>
    </source>
</evidence>
<dbReference type="InterPro" id="IPR032787">
    <property type="entry name" value="Prok-E2_D"/>
</dbReference>
<dbReference type="RefSeq" id="WP_138339031.1">
    <property type="nucleotide sequence ID" value="NZ_JBCHGU010000012.1"/>
</dbReference>
<comment type="caution">
    <text evidence="1">The sequence shown here is derived from an EMBL/GenBank/DDBJ whole genome shotgun (WGS) entry which is preliminary data.</text>
</comment>
<dbReference type="AlphaFoldDB" id="A0A7J5PWH9"/>
<dbReference type="EMBL" id="WDED01000016">
    <property type="protein sequence ID" value="KAB6147376.1"/>
    <property type="molecule type" value="Genomic_DNA"/>
</dbReference>